<dbReference type="EMBL" id="SRYB01000021">
    <property type="protein sequence ID" value="TGY77705.1"/>
    <property type="molecule type" value="Genomic_DNA"/>
</dbReference>
<dbReference type="Proteomes" id="UP000306319">
    <property type="component" value="Unassembled WGS sequence"/>
</dbReference>
<gene>
    <name evidence="1" type="ORF">E5331_13440</name>
</gene>
<keyword evidence="2" id="KW-1185">Reference proteome</keyword>
<name>A0AC61RKC7_9BACT</name>
<organism evidence="1 2">
    <name type="scientific">Lepagella muris</name>
    <dbReference type="NCBI Taxonomy" id="3032870"/>
    <lineage>
        <taxon>Bacteria</taxon>
        <taxon>Pseudomonadati</taxon>
        <taxon>Bacteroidota</taxon>
        <taxon>Bacteroidia</taxon>
        <taxon>Bacteroidales</taxon>
        <taxon>Muribaculaceae</taxon>
        <taxon>Lepagella</taxon>
    </lineage>
</organism>
<comment type="caution">
    <text evidence="1">The sequence shown here is derived from an EMBL/GenBank/DDBJ whole genome shotgun (WGS) entry which is preliminary data.</text>
</comment>
<proteinExistence type="predicted"/>
<reference evidence="1" key="1">
    <citation type="submission" date="2019-04" db="EMBL/GenBank/DDBJ databases">
        <title>Microbes associate with the intestines of laboratory mice.</title>
        <authorList>
            <person name="Navarre W."/>
            <person name="Wong E."/>
            <person name="Huang K."/>
            <person name="Tropini C."/>
            <person name="Ng K."/>
            <person name="Yu B."/>
        </authorList>
    </citation>
    <scope>NUCLEOTIDE SEQUENCE</scope>
    <source>
        <strain evidence="1">NM04_E33</strain>
    </source>
</reference>
<sequence>MKKIYKITGMLMMCAALSAPIMTSCSDDNYDTQQYKGGVNLNVWGPRPVARGGELRFLGSGMDRITSITLPGAGDVTDISVVSNEEIRIIVPQNAEPGKVVLHHANGDIESLTELSFTEPISLDEISPMTVKPGQQITLSGDYLNLIEEVIFTDEVAVGIKDFITHTRQEISLVVPAEAQTGKITISDGGEPIPNHIHSEEDVTIVLPSVERVADLTKIKPGETVTITVKDIDLVTAVEMPSGEQVEFNVNEDKLSFVLPADVTDGTICMLPASGVKVAIATIGVALPEEVVADPASAIWGGDVIKFKGINMELVTGVSFPNVEEIVVPDNVTPTEISVTVPAGTQSGNAVLRTASGGAVDVEISTLKPEAVAYTPAPAALASSLKVTGRNLQNVTAITFGGAATVEVTGATATEFTVNIPATLTAGSNTVTLTLSNGETIDTDAIELTAPECAYATELPAEDAEINAGETFSIMIANADKLTGVKVNGNDVQYILNGNRLIIQVPESAGKNSTFTLLSSNGEISYNIAFIPATHVENVIFSEVRDLGSWAGEDAGGAFRLYKSSFEGVPAGAKLVFHISPYDYTQIQVNDANWGQMAMLEPAQTATTAEFELSAEVLNRILTTDDGWSETAMVIQGQGTVVSKVHIEWENSLETVFWTGNADLTGWGGMQDFAWNDDAIANIFSTWKPGQILRAYYTTTGGSQPCIKFGRGEDWAMLPGSAQEYYDCPASQTNVEFILTADDINQLVNNHGLLIQGNDIILTKLTIE</sequence>
<accession>A0AC61RKC7</accession>
<evidence type="ECO:0000313" key="2">
    <source>
        <dbReference type="Proteomes" id="UP000306319"/>
    </source>
</evidence>
<evidence type="ECO:0000313" key="1">
    <source>
        <dbReference type="EMBL" id="TGY77705.1"/>
    </source>
</evidence>
<protein>
    <submittedName>
        <fullName evidence="1">Uncharacterized protein</fullName>
    </submittedName>
</protein>